<evidence type="ECO:0000313" key="3">
    <source>
        <dbReference type="Proteomes" id="UP001170954"/>
    </source>
</evidence>
<accession>A0ABT7NSF2</accession>
<reference evidence="2" key="2">
    <citation type="journal article" date="2022" name="Sci. Total Environ.">
        <title>Prevalence, transmission, and molecular epidemiology of tet(X)-positive bacteria among humans, animals, and environmental niches in China: An epidemiological, and genomic-based study.</title>
        <authorList>
            <person name="Dong N."/>
            <person name="Zeng Y."/>
            <person name="Cai C."/>
            <person name="Sun C."/>
            <person name="Lu J."/>
            <person name="Liu C."/>
            <person name="Zhou H."/>
            <person name="Sun Q."/>
            <person name="Shu L."/>
            <person name="Wang H."/>
            <person name="Wang Y."/>
            <person name="Wang S."/>
            <person name="Wu C."/>
            <person name="Chan E.W."/>
            <person name="Chen G."/>
            <person name="Shen Z."/>
            <person name="Chen S."/>
            <person name="Zhang R."/>
        </authorList>
    </citation>
    <scope>NUCLEOTIDE SEQUENCE</scope>
    <source>
        <strain evidence="2">R1692</strain>
    </source>
</reference>
<sequence length="115" mass="12781">MKAMKFLYILFALCIFTSCEKDEDKTEDSPIVGTWQVVNYERKTGVNGTWAPVSDLSCRLQEKQTYSADGQFNQTSGACAGANTGISGTWKLSSDKSTVTYTYTKYSGEFPRTVE</sequence>
<gene>
    <name evidence="2" type="ORF">HX018_18260</name>
</gene>
<dbReference type="InterPro" id="IPR024311">
    <property type="entry name" value="Lipocalin-like"/>
</dbReference>
<evidence type="ECO:0000259" key="1">
    <source>
        <dbReference type="Pfam" id="PF13648"/>
    </source>
</evidence>
<comment type="caution">
    <text evidence="2">The sequence shown here is derived from an EMBL/GenBank/DDBJ whole genome shotgun (WGS) entry which is preliminary data.</text>
</comment>
<keyword evidence="3" id="KW-1185">Reference proteome</keyword>
<dbReference type="RefSeq" id="WP_286652322.1">
    <property type="nucleotide sequence ID" value="NZ_JACAGK010000076.1"/>
</dbReference>
<protein>
    <submittedName>
        <fullName evidence="2">Lipocalin family protein</fullName>
    </submittedName>
</protein>
<organism evidence="2 3">
    <name type="scientific">Sphingobacterium hotanense</name>
    <dbReference type="NCBI Taxonomy" id="649196"/>
    <lineage>
        <taxon>Bacteria</taxon>
        <taxon>Pseudomonadati</taxon>
        <taxon>Bacteroidota</taxon>
        <taxon>Sphingobacteriia</taxon>
        <taxon>Sphingobacteriales</taxon>
        <taxon>Sphingobacteriaceae</taxon>
        <taxon>Sphingobacterium</taxon>
    </lineage>
</organism>
<evidence type="ECO:0000313" key="2">
    <source>
        <dbReference type="EMBL" id="MDM1050185.1"/>
    </source>
</evidence>
<dbReference type="PROSITE" id="PS51257">
    <property type="entry name" value="PROKAR_LIPOPROTEIN"/>
    <property type="match status" value="1"/>
</dbReference>
<reference evidence="2" key="1">
    <citation type="submission" date="2020-06" db="EMBL/GenBank/DDBJ databases">
        <authorList>
            <person name="Dong N."/>
        </authorList>
    </citation>
    <scope>NUCLEOTIDE SEQUENCE</scope>
    <source>
        <strain evidence="2">R1692</strain>
    </source>
</reference>
<dbReference type="Pfam" id="PF13648">
    <property type="entry name" value="Lipocalin_4"/>
    <property type="match status" value="1"/>
</dbReference>
<proteinExistence type="predicted"/>
<feature type="domain" description="Lipocalin-like" evidence="1">
    <location>
        <begin position="31"/>
        <end position="102"/>
    </location>
</feature>
<dbReference type="Proteomes" id="UP001170954">
    <property type="component" value="Unassembled WGS sequence"/>
</dbReference>
<dbReference type="EMBL" id="JACAGK010000076">
    <property type="protein sequence ID" value="MDM1050185.1"/>
    <property type="molecule type" value="Genomic_DNA"/>
</dbReference>
<name>A0ABT7NSF2_9SPHI</name>